<reference evidence="3 4" key="1">
    <citation type="submission" date="2014-03" db="EMBL/GenBank/DDBJ databases">
        <title>The draft genome sequence of Thalassospira alkalitolerans JCM 18968.</title>
        <authorList>
            <person name="Lai Q."/>
            <person name="Shao Z."/>
        </authorList>
    </citation>
    <scope>NUCLEOTIDE SEQUENCE [LARGE SCALE GENOMIC DNA]</scope>
    <source>
        <strain evidence="3 4">JCM 18968</strain>
    </source>
</reference>
<organism evidence="3 4">
    <name type="scientific">Thalassospira alkalitolerans</name>
    <dbReference type="NCBI Taxonomy" id="1293890"/>
    <lineage>
        <taxon>Bacteria</taxon>
        <taxon>Pseudomonadati</taxon>
        <taxon>Pseudomonadota</taxon>
        <taxon>Alphaproteobacteria</taxon>
        <taxon>Rhodospirillales</taxon>
        <taxon>Thalassospiraceae</taxon>
        <taxon>Thalassospira</taxon>
    </lineage>
</organism>
<name>A0A1Y2LFI4_9PROT</name>
<accession>A0A1Y2LFI4</accession>
<dbReference type="EMBL" id="JFKB01000002">
    <property type="protein sequence ID" value="OSQ49407.1"/>
    <property type="molecule type" value="Genomic_DNA"/>
</dbReference>
<keyword evidence="4" id="KW-1185">Reference proteome</keyword>
<dbReference type="InterPro" id="IPR013429">
    <property type="entry name" value="Regulatory_FmdB_Zinc_ribbon"/>
</dbReference>
<protein>
    <submittedName>
        <fullName evidence="3">FmdB family transcriptional regulator</fullName>
    </submittedName>
</protein>
<evidence type="ECO:0000313" key="4">
    <source>
        <dbReference type="Proteomes" id="UP000193396"/>
    </source>
</evidence>
<dbReference type="NCBIfam" id="TIGR02605">
    <property type="entry name" value="CxxC_CxxC_SSSS"/>
    <property type="match status" value="1"/>
</dbReference>
<dbReference type="OrthoDB" id="9813321at2"/>
<proteinExistence type="predicted"/>
<dbReference type="RefSeq" id="WP_085615861.1">
    <property type="nucleotide sequence ID" value="NZ_JFKB01000002.1"/>
</dbReference>
<evidence type="ECO:0000256" key="1">
    <source>
        <dbReference type="SAM" id="MobiDB-lite"/>
    </source>
</evidence>
<sequence length="113" mass="12326">MPYYDYECTSCGAFTETRPMAQSAEPCTCPDCGQMAPRAILTVPNYAMMDAGRRHASFTNERASHEPKSSKQQGNGHGPGCSCCGGNKKKSKAIYRPDGSKTFPSARPWMISH</sequence>
<dbReference type="AlphaFoldDB" id="A0A1Y2LFI4"/>
<comment type="caution">
    <text evidence="3">The sequence shown here is derived from an EMBL/GenBank/DDBJ whole genome shotgun (WGS) entry which is preliminary data.</text>
</comment>
<evidence type="ECO:0000259" key="2">
    <source>
        <dbReference type="SMART" id="SM00834"/>
    </source>
</evidence>
<feature type="domain" description="Putative regulatory protein FmdB zinc ribbon" evidence="2">
    <location>
        <begin position="1"/>
        <end position="41"/>
    </location>
</feature>
<dbReference type="SMART" id="SM00834">
    <property type="entry name" value="CxxC_CXXC_SSSS"/>
    <property type="match status" value="1"/>
</dbReference>
<dbReference type="STRING" id="1293890.TALK_03300"/>
<gene>
    <name evidence="3" type="ORF">TALK_03300</name>
</gene>
<feature type="region of interest" description="Disordered" evidence="1">
    <location>
        <begin position="54"/>
        <end position="113"/>
    </location>
</feature>
<evidence type="ECO:0000313" key="3">
    <source>
        <dbReference type="EMBL" id="OSQ49407.1"/>
    </source>
</evidence>
<dbReference type="Proteomes" id="UP000193396">
    <property type="component" value="Unassembled WGS sequence"/>
</dbReference>
<dbReference type="Pfam" id="PF09723">
    <property type="entry name" value="Zn_ribbon_8"/>
    <property type="match status" value="1"/>
</dbReference>